<dbReference type="PROSITE" id="PS51257">
    <property type="entry name" value="PROKAR_LIPOPROTEIN"/>
    <property type="match status" value="1"/>
</dbReference>
<protein>
    <submittedName>
        <fullName evidence="2">Uncharacterized protein</fullName>
    </submittedName>
</protein>
<keyword evidence="1" id="KW-0732">Signal</keyword>
<dbReference type="RefSeq" id="WP_133644591.1">
    <property type="nucleotide sequence ID" value="NZ_SNYI01000003.1"/>
</dbReference>
<comment type="caution">
    <text evidence="2">The sequence shown here is derived from an EMBL/GenBank/DDBJ whole genome shotgun (WGS) entry which is preliminary data.</text>
</comment>
<organism evidence="2 3">
    <name type="scientific">Zeaxanthinibacter enoshimensis</name>
    <dbReference type="NCBI Taxonomy" id="392009"/>
    <lineage>
        <taxon>Bacteria</taxon>
        <taxon>Pseudomonadati</taxon>
        <taxon>Bacteroidota</taxon>
        <taxon>Flavobacteriia</taxon>
        <taxon>Flavobacteriales</taxon>
        <taxon>Flavobacteriaceae</taxon>
        <taxon>Zeaxanthinibacter</taxon>
    </lineage>
</organism>
<feature type="chain" id="PRO_5020614089" evidence="1">
    <location>
        <begin position="22"/>
        <end position="300"/>
    </location>
</feature>
<dbReference type="Proteomes" id="UP000295468">
    <property type="component" value="Unassembled WGS sequence"/>
</dbReference>
<sequence length="300" mass="31502">MKKFQNKLLGSILAGIVLVFAACEDSNEIVDQIVSGTERGAVLRTLNVLSNEIAIQSDGSIAPGQSFGVELEYQDHEDGDLLAEVEVYVGYRDNTAGGTDNDKAQVLATTIPASSFSTGERGLPVVSYSISGDEMLSALGLPSSEVEGGDQFEIRFEAVLTDGRRYSFADNSGTITGSYFSSPFLYTATVVCAPSKPTAGVWSLAMQDSYGDGWNGAAVLVTIDGETTAYSLDSIGEAVAGVATFVVDADDEVISVQYQSGDWDSEVTFQLTSANGNTVVDAGPSPSAGVELLDYCPDNL</sequence>
<dbReference type="AlphaFoldDB" id="A0A4R6TFG7"/>
<proteinExistence type="predicted"/>
<dbReference type="EMBL" id="SNYI01000003">
    <property type="protein sequence ID" value="TDQ28987.1"/>
    <property type="molecule type" value="Genomic_DNA"/>
</dbReference>
<keyword evidence="3" id="KW-1185">Reference proteome</keyword>
<evidence type="ECO:0000313" key="3">
    <source>
        <dbReference type="Proteomes" id="UP000295468"/>
    </source>
</evidence>
<evidence type="ECO:0000313" key="2">
    <source>
        <dbReference type="EMBL" id="TDQ28987.1"/>
    </source>
</evidence>
<name>A0A4R6TFG7_9FLAO</name>
<reference evidence="2 3" key="1">
    <citation type="submission" date="2019-03" db="EMBL/GenBank/DDBJ databases">
        <title>Genomic Encyclopedia of Archaeal and Bacterial Type Strains, Phase II (KMG-II): from individual species to whole genera.</title>
        <authorList>
            <person name="Goeker M."/>
        </authorList>
    </citation>
    <scope>NUCLEOTIDE SEQUENCE [LARGE SCALE GENOMIC DNA]</scope>
    <source>
        <strain evidence="2 3">DSM 18435</strain>
    </source>
</reference>
<evidence type="ECO:0000256" key="1">
    <source>
        <dbReference type="SAM" id="SignalP"/>
    </source>
</evidence>
<dbReference type="OrthoDB" id="820612at2"/>
<gene>
    <name evidence="2" type="ORF">CLV82_2436</name>
</gene>
<feature type="signal peptide" evidence="1">
    <location>
        <begin position="1"/>
        <end position="21"/>
    </location>
</feature>
<accession>A0A4R6TFG7</accession>